<proteinExistence type="predicted"/>
<dbReference type="AlphaFoldDB" id="A0A4C1ZBN7"/>
<reference evidence="1 2" key="1">
    <citation type="journal article" date="2019" name="Commun. Biol.">
        <title>The bagworm genome reveals a unique fibroin gene that provides high tensile strength.</title>
        <authorList>
            <person name="Kono N."/>
            <person name="Nakamura H."/>
            <person name="Ohtoshi R."/>
            <person name="Tomita M."/>
            <person name="Numata K."/>
            <person name="Arakawa K."/>
        </authorList>
    </citation>
    <scope>NUCLEOTIDE SEQUENCE [LARGE SCALE GENOMIC DNA]</scope>
</reference>
<evidence type="ECO:0000313" key="1">
    <source>
        <dbReference type="EMBL" id="GBP85140.1"/>
    </source>
</evidence>
<gene>
    <name evidence="1" type="ORF">EVAR_90753_1</name>
</gene>
<keyword evidence="2" id="KW-1185">Reference proteome</keyword>
<comment type="caution">
    <text evidence="1">The sequence shown here is derived from an EMBL/GenBank/DDBJ whole genome shotgun (WGS) entry which is preliminary data.</text>
</comment>
<dbReference type="Proteomes" id="UP000299102">
    <property type="component" value="Unassembled WGS sequence"/>
</dbReference>
<organism evidence="1 2">
    <name type="scientific">Eumeta variegata</name>
    <name type="common">Bagworm moth</name>
    <name type="synonym">Eumeta japonica</name>
    <dbReference type="NCBI Taxonomy" id="151549"/>
    <lineage>
        <taxon>Eukaryota</taxon>
        <taxon>Metazoa</taxon>
        <taxon>Ecdysozoa</taxon>
        <taxon>Arthropoda</taxon>
        <taxon>Hexapoda</taxon>
        <taxon>Insecta</taxon>
        <taxon>Pterygota</taxon>
        <taxon>Neoptera</taxon>
        <taxon>Endopterygota</taxon>
        <taxon>Lepidoptera</taxon>
        <taxon>Glossata</taxon>
        <taxon>Ditrysia</taxon>
        <taxon>Tineoidea</taxon>
        <taxon>Psychidae</taxon>
        <taxon>Oiketicinae</taxon>
        <taxon>Eumeta</taxon>
    </lineage>
</organism>
<evidence type="ECO:0000313" key="2">
    <source>
        <dbReference type="Proteomes" id="UP000299102"/>
    </source>
</evidence>
<dbReference type="EMBL" id="BGZK01001718">
    <property type="protein sequence ID" value="GBP85140.1"/>
    <property type="molecule type" value="Genomic_DNA"/>
</dbReference>
<accession>A0A4C1ZBN7</accession>
<protein>
    <submittedName>
        <fullName evidence="1">Uncharacterized protein</fullName>
    </submittedName>
</protein>
<name>A0A4C1ZBN7_EUMVA</name>
<sequence length="93" mass="10798">MWWVLRTRQECAHVYLKRRLAQHCDHATIHSRSSLAPAMRRDKPLQQKFKTKRSLSNAWVCHTPPQPLGLTCSMQPTADPRICLSTTNLYPND</sequence>